<comment type="caution">
    <text evidence="2">The sequence shown here is derived from an EMBL/GenBank/DDBJ whole genome shotgun (WGS) entry which is preliminary data.</text>
</comment>
<dbReference type="EMBL" id="MPIN01000001">
    <property type="protein sequence ID" value="OJH41975.1"/>
    <property type="molecule type" value="Genomic_DNA"/>
</dbReference>
<keyword evidence="1" id="KW-0812">Transmembrane</keyword>
<dbReference type="OrthoDB" id="9801773at2"/>
<accession>A0A1L9BID9</accession>
<dbReference type="Proteomes" id="UP000182229">
    <property type="component" value="Unassembled WGS sequence"/>
</dbReference>
<protein>
    <submittedName>
        <fullName evidence="2">Uncharacterized protein</fullName>
    </submittedName>
</protein>
<proteinExistence type="predicted"/>
<sequence length="185" mass="20131">MSTALWLLAVQGVLGAFDTLYYHEWKARLPAHVPGTRPELLLHAARDFFYALLFGTLPWLAWRGLWAAVLALVIAAEILITLADFVVEDRVRRPLGGVFPGERCTHAVMGILYGAVLAHLLPALLDAWHLPTQLAFAPVPLPEPLCVLLGLMAVGVFGSGVRDLAAALGVPGSHWPWPARPEVRP</sequence>
<keyword evidence="1" id="KW-1133">Transmembrane helix</keyword>
<evidence type="ECO:0000313" key="2">
    <source>
        <dbReference type="EMBL" id="OJH41975.1"/>
    </source>
</evidence>
<evidence type="ECO:0000313" key="3">
    <source>
        <dbReference type="Proteomes" id="UP000182229"/>
    </source>
</evidence>
<organism evidence="2 3">
    <name type="scientific">Cystobacter ferrugineus</name>
    <dbReference type="NCBI Taxonomy" id="83449"/>
    <lineage>
        <taxon>Bacteria</taxon>
        <taxon>Pseudomonadati</taxon>
        <taxon>Myxococcota</taxon>
        <taxon>Myxococcia</taxon>
        <taxon>Myxococcales</taxon>
        <taxon>Cystobacterineae</taxon>
        <taxon>Archangiaceae</taxon>
        <taxon>Cystobacter</taxon>
    </lineage>
</organism>
<dbReference type="AlphaFoldDB" id="A0A1L9BID9"/>
<feature type="transmembrane region" description="Helical" evidence="1">
    <location>
        <begin position="107"/>
        <end position="125"/>
    </location>
</feature>
<reference evidence="2 3" key="2">
    <citation type="submission" date="2016-12" db="EMBL/GenBank/DDBJ databases">
        <title>Draft Genome Sequence of Cystobacter ferrugineus Strain Cbfe23.</title>
        <authorList>
            <person name="Akbar S."/>
            <person name="Dowd S.E."/>
            <person name="Stevens D.C."/>
        </authorList>
    </citation>
    <scope>NUCLEOTIDE SEQUENCE [LARGE SCALE GENOMIC DNA]</scope>
    <source>
        <strain evidence="2 3">Cbfe23</strain>
    </source>
</reference>
<feature type="transmembrane region" description="Helical" evidence="1">
    <location>
        <begin position="145"/>
        <end position="165"/>
    </location>
</feature>
<dbReference type="STRING" id="83449.BON30_01765"/>
<reference evidence="3" key="1">
    <citation type="submission" date="2016-11" db="EMBL/GenBank/DDBJ databases">
        <authorList>
            <person name="Shukria A."/>
            <person name="Stevens D.C."/>
        </authorList>
    </citation>
    <scope>NUCLEOTIDE SEQUENCE [LARGE SCALE GENOMIC DNA]</scope>
    <source>
        <strain evidence="3">Cbfe23</strain>
    </source>
</reference>
<keyword evidence="3" id="KW-1185">Reference proteome</keyword>
<evidence type="ECO:0000256" key="1">
    <source>
        <dbReference type="SAM" id="Phobius"/>
    </source>
</evidence>
<gene>
    <name evidence="2" type="ORF">BON30_01765</name>
</gene>
<keyword evidence="1" id="KW-0472">Membrane</keyword>
<dbReference type="RefSeq" id="WP_071896072.1">
    <property type="nucleotide sequence ID" value="NZ_MPIN01000001.1"/>
</dbReference>
<feature type="transmembrane region" description="Helical" evidence="1">
    <location>
        <begin position="65"/>
        <end position="87"/>
    </location>
</feature>
<name>A0A1L9BID9_9BACT</name>